<evidence type="ECO:0000313" key="4">
    <source>
        <dbReference type="Proteomes" id="UP001172155"/>
    </source>
</evidence>
<gene>
    <name evidence="3" type="ORF">B0T18DRAFT_393211</name>
</gene>
<reference evidence="3" key="1">
    <citation type="submission" date="2023-06" db="EMBL/GenBank/DDBJ databases">
        <title>Genome-scale phylogeny and comparative genomics of the fungal order Sordariales.</title>
        <authorList>
            <consortium name="Lawrence Berkeley National Laboratory"/>
            <person name="Hensen N."/>
            <person name="Bonometti L."/>
            <person name="Westerberg I."/>
            <person name="Brannstrom I.O."/>
            <person name="Guillou S."/>
            <person name="Cros-Aarteil S."/>
            <person name="Calhoun S."/>
            <person name="Haridas S."/>
            <person name="Kuo A."/>
            <person name="Mondo S."/>
            <person name="Pangilinan J."/>
            <person name="Riley R."/>
            <person name="LaButti K."/>
            <person name="Andreopoulos B."/>
            <person name="Lipzen A."/>
            <person name="Chen C."/>
            <person name="Yanf M."/>
            <person name="Daum C."/>
            <person name="Ng V."/>
            <person name="Clum A."/>
            <person name="Steindorff A."/>
            <person name="Ohm R."/>
            <person name="Martin F."/>
            <person name="Silar P."/>
            <person name="Natvig D."/>
            <person name="Lalanne C."/>
            <person name="Gautier V."/>
            <person name="Ament-velasquez S.L."/>
            <person name="Kruys A."/>
            <person name="Hutchinson M.I."/>
            <person name="Powell A.J."/>
            <person name="Barry K."/>
            <person name="Miller A.N."/>
            <person name="Grigoriev I.V."/>
            <person name="Debuchy R."/>
            <person name="Gladieux P."/>
            <person name="Thoren M.H."/>
            <person name="Johannesson H."/>
        </authorList>
    </citation>
    <scope>NUCLEOTIDE SEQUENCE</scope>
    <source>
        <strain evidence="3">SMH3187-1</strain>
    </source>
</reference>
<comment type="caution">
    <text evidence="3">The sequence shown here is derived from an EMBL/GenBank/DDBJ whole genome shotgun (WGS) entry which is preliminary data.</text>
</comment>
<dbReference type="SMART" id="SM00248">
    <property type="entry name" value="ANK"/>
    <property type="match status" value="6"/>
</dbReference>
<dbReference type="EMBL" id="JAUKUD010000006">
    <property type="protein sequence ID" value="KAK0740377.1"/>
    <property type="molecule type" value="Genomic_DNA"/>
</dbReference>
<proteinExistence type="predicted"/>
<dbReference type="PANTHER" id="PTHR24193">
    <property type="entry name" value="ANKYRIN REPEAT PROTEIN"/>
    <property type="match status" value="1"/>
</dbReference>
<accession>A0AA40EJA2</accession>
<keyword evidence="4" id="KW-1185">Reference proteome</keyword>
<keyword evidence="1" id="KW-0677">Repeat</keyword>
<evidence type="ECO:0000256" key="1">
    <source>
        <dbReference type="ARBA" id="ARBA00022737"/>
    </source>
</evidence>
<evidence type="ECO:0008006" key="5">
    <source>
        <dbReference type="Google" id="ProtNLM"/>
    </source>
</evidence>
<dbReference type="InterPro" id="IPR036770">
    <property type="entry name" value="Ankyrin_rpt-contain_sf"/>
</dbReference>
<dbReference type="SUPFAM" id="SSF48403">
    <property type="entry name" value="Ankyrin repeat"/>
    <property type="match status" value="1"/>
</dbReference>
<evidence type="ECO:0000256" key="2">
    <source>
        <dbReference type="ARBA" id="ARBA00023043"/>
    </source>
</evidence>
<organism evidence="3 4">
    <name type="scientific">Schizothecium vesticola</name>
    <dbReference type="NCBI Taxonomy" id="314040"/>
    <lineage>
        <taxon>Eukaryota</taxon>
        <taxon>Fungi</taxon>
        <taxon>Dikarya</taxon>
        <taxon>Ascomycota</taxon>
        <taxon>Pezizomycotina</taxon>
        <taxon>Sordariomycetes</taxon>
        <taxon>Sordariomycetidae</taxon>
        <taxon>Sordariales</taxon>
        <taxon>Schizotheciaceae</taxon>
        <taxon>Schizothecium</taxon>
    </lineage>
</organism>
<dbReference type="GO" id="GO:0005634">
    <property type="term" value="C:nucleus"/>
    <property type="evidence" value="ECO:0007669"/>
    <property type="project" value="TreeGrafter"/>
</dbReference>
<dbReference type="GO" id="GO:0045944">
    <property type="term" value="P:positive regulation of transcription by RNA polymerase II"/>
    <property type="evidence" value="ECO:0007669"/>
    <property type="project" value="TreeGrafter"/>
</dbReference>
<evidence type="ECO:0000313" key="3">
    <source>
        <dbReference type="EMBL" id="KAK0740377.1"/>
    </source>
</evidence>
<dbReference type="GO" id="GO:0000976">
    <property type="term" value="F:transcription cis-regulatory region binding"/>
    <property type="evidence" value="ECO:0007669"/>
    <property type="project" value="TreeGrafter"/>
</dbReference>
<dbReference type="InterPro" id="IPR050663">
    <property type="entry name" value="Ankyrin-SOCS_Box"/>
</dbReference>
<dbReference type="InterPro" id="IPR002110">
    <property type="entry name" value="Ankyrin_rpt"/>
</dbReference>
<dbReference type="PANTHER" id="PTHR24193:SF121">
    <property type="entry name" value="ADA2A-CONTAINING COMPLEX COMPONENT 3, ISOFORM D"/>
    <property type="match status" value="1"/>
</dbReference>
<keyword evidence="2" id="KW-0040">ANK repeat</keyword>
<dbReference type="Proteomes" id="UP001172155">
    <property type="component" value="Unassembled WGS sequence"/>
</dbReference>
<dbReference type="Gene3D" id="1.25.40.20">
    <property type="entry name" value="Ankyrin repeat-containing domain"/>
    <property type="match status" value="2"/>
</dbReference>
<dbReference type="AlphaFoldDB" id="A0AA40EJA2"/>
<sequence>MSCKATLRWRMCLSSPAKLSDFGFALVDLDRSQPRVPFYTGTRLVSTRDVYSYGLLIWRAVVYGHSPFLEAGGKPYEDFMNDMDSKGRMENEVCTMADPRLRSLSKAISVLRGFALDSAPLVPLRIMHIPFEVRLGIFKYNFYNNRLYSQMTLALSGFFRSRQSREGPLADFRRHCASTLSVFFFEEWGNCTEGTDEKSSYGRLAWSFLCDSAVSGSEASAEALYPLFHLLYPTGEAMPAGVLAILAGRALRSGDEFILREVMENDVPGKDTFFELFATHLSRGANLVVGPRDTRVALPSDVDLLQVIADGLRTPDSSSAKRDPDANDEIALLRACRGGHFDFTMWLLRTARASAACRTRLDITPLHWLYVLNGAPAHQLAKLLKRSGADPNTVATARVDCAVEMRYYLFKGPPLIRAVAAGNEEAVAALLDIGADPTICIRPGDENAIMFAARRLRASILRRILTAVPRYPVHKVDDMNGTLLSCVISCAPDMVSYFLSHGASPLFPRYYIVSEKEYQDPPPPFLSQNPHDYADMGYGTSLYSCVNAGNMAMHIGQMMLDKLKPGFIESLTPAQHAALSACAVEITLSKNPSGRDDPLLDGRDASDCTAFFLAVENEEYAYAKLLRRYGANKNASSALSALKFLVRGTWGHLLVTRRVFLDKVIHATRGWPPALANDLFNDALGALSPRHDHEITLYRGYYNVVRSDGGPVKCSCQIDYDPHILKAIEALHAPALSELRCTEDPRRASRKAPNVERHG</sequence>
<protein>
    <recommendedName>
        <fullName evidence="5">Ankyrin</fullName>
    </recommendedName>
</protein>
<name>A0AA40EJA2_9PEZI</name>